<reference evidence="2" key="1">
    <citation type="submission" date="2014-09" db="EMBL/GenBank/DDBJ databases">
        <authorList>
            <person name="Magalhaes I.L.F."/>
            <person name="Oliveira U."/>
            <person name="Santos F.R."/>
            <person name="Vidigal T.H.D.A."/>
            <person name="Brescovit A.D."/>
            <person name="Santos A.J."/>
        </authorList>
    </citation>
    <scope>NUCLEOTIDE SEQUENCE</scope>
    <source>
        <tissue evidence="2">Shoot tissue taken approximately 20 cm above the soil surface</tissue>
    </source>
</reference>
<dbReference type="AlphaFoldDB" id="A0A0A9DWJ4"/>
<sequence length="193" mass="22363">MDRPKSRTAAEIMQRADPSCKIWFVCKGQLICTRDNQKEIAAAVSPLLPDFDHDYLHLSPHHAKDEVESELEFYDELKDACLAAENLMKKALNEYFRREKADEEVVVALQKAKEYQELYLEEVRKRKELEGVLASTNREIAQLRQATHPFRNQQNTTMDELQEEMANKLTLERHMVKMNADGEIKGHLCSETA</sequence>
<feature type="coiled-coil region" evidence="1">
    <location>
        <begin position="74"/>
        <end position="171"/>
    </location>
</feature>
<evidence type="ECO:0000313" key="2">
    <source>
        <dbReference type="EMBL" id="JAD88107.1"/>
    </source>
</evidence>
<name>A0A0A9DWJ4_ARUDO</name>
<accession>A0A0A9DWJ4</accession>
<dbReference type="EMBL" id="GBRH01209788">
    <property type="protein sequence ID" value="JAD88107.1"/>
    <property type="molecule type" value="Transcribed_RNA"/>
</dbReference>
<keyword evidence="1" id="KW-0175">Coiled coil</keyword>
<reference evidence="2" key="2">
    <citation type="journal article" date="2015" name="Data Brief">
        <title>Shoot transcriptome of the giant reed, Arundo donax.</title>
        <authorList>
            <person name="Barrero R.A."/>
            <person name="Guerrero F.D."/>
            <person name="Moolhuijzen P."/>
            <person name="Goolsby J.A."/>
            <person name="Tidwell J."/>
            <person name="Bellgard S.E."/>
            <person name="Bellgard M.I."/>
        </authorList>
    </citation>
    <scope>NUCLEOTIDE SEQUENCE</scope>
    <source>
        <tissue evidence="2">Shoot tissue taken approximately 20 cm above the soil surface</tissue>
    </source>
</reference>
<evidence type="ECO:0000256" key="1">
    <source>
        <dbReference type="SAM" id="Coils"/>
    </source>
</evidence>
<organism evidence="2">
    <name type="scientific">Arundo donax</name>
    <name type="common">Giant reed</name>
    <name type="synonym">Donax arundinaceus</name>
    <dbReference type="NCBI Taxonomy" id="35708"/>
    <lineage>
        <taxon>Eukaryota</taxon>
        <taxon>Viridiplantae</taxon>
        <taxon>Streptophyta</taxon>
        <taxon>Embryophyta</taxon>
        <taxon>Tracheophyta</taxon>
        <taxon>Spermatophyta</taxon>
        <taxon>Magnoliopsida</taxon>
        <taxon>Liliopsida</taxon>
        <taxon>Poales</taxon>
        <taxon>Poaceae</taxon>
        <taxon>PACMAD clade</taxon>
        <taxon>Arundinoideae</taxon>
        <taxon>Arundineae</taxon>
        <taxon>Arundo</taxon>
    </lineage>
</organism>
<protein>
    <submittedName>
        <fullName evidence="2">Uncharacterized protein</fullName>
    </submittedName>
</protein>
<proteinExistence type="predicted"/>